<evidence type="ECO:0000313" key="3">
    <source>
        <dbReference type="EMBL" id="SDG37446.1"/>
    </source>
</evidence>
<sequence length="217" mass="24036">MYRLYHHPGKASLVPHLVLEELGQPFELISLDTDRGEHHTPAFRALNPRGLIPVLIDDGQDLVLPETAAIVLHLVDRHPEAGLAPPPGSRERAIFYRWLVFLTNTVQAEVLAMAYPDRHTTQQDEAASAAIRAAAQVRLGEFLDILEGALAESGGPYLLGGLFSAVDLYLLVMARWTRGIPRPPRDRPRLADLLDTLTDRAAVRRVAEREGLDPRLA</sequence>
<dbReference type="Pfam" id="PF13410">
    <property type="entry name" value="GST_C_2"/>
    <property type="match status" value="1"/>
</dbReference>
<dbReference type="PANTHER" id="PTHR44051">
    <property type="entry name" value="GLUTATHIONE S-TRANSFERASE-RELATED"/>
    <property type="match status" value="1"/>
</dbReference>
<dbReference type="InterPro" id="IPR036282">
    <property type="entry name" value="Glutathione-S-Trfase_C_sf"/>
</dbReference>
<dbReference type="RefSeq" id="WP_092613951.1">
    <property type="nucleotide sequence ID" value="NZ_FNCV01000001.1"/>
</dbReference>
<dbReference type="SFLD" id="SFLDS00019">
    <property type="entry name" value="Glutathione_Transferase_(cytos"/>
    <property type="match status" value="1"/>
</dbReference>
<dbReference type="Gene3D" id="3.40.30.10">
    <property type="entry name" value="Glutaredoxin"/>
    <property type="match status" value="1"/>
</dbReference>
<dbReference type="GO" id="GO:0016740">
    <property type="term" value="F:transferase activity"/>
    <property type="evidence" value="ECO:0007669"/>
    <property type="project" value="UniProtKB-KW"/>
</dbReference>
<dbReference type="SUPFAM" id="SSF47616">
    <property type="entry name" value="GST C-terminal domain-like"/>
    <property type="match status" value="1"/>
</dbReference>
<dbReference type="STRING" id="83401.SAMN05421742_10169"/>
<name>A0A1G7TQ40_9PROT</name>
<dbReference type="SFLD" id="SFLDG00358">
    <property type="entry name" value="Main_(cytGST)"/>
    <property type="match status" value="1"/>
</dbReference>
<proteinExistence type="predicted"/>
<evidence type="ECO:0000259" key="2">
    <source>
        <dbReference type="PROSITE" id="PS50405"/>
    </source>
</evidence>
<dbReference type="SFLD" id="SFLDG01150">
    <property type="entry name" value="Main.1:_Beta-like"/>
    <property type="match status" value="1"/>
</dbReference>
<dbReference type="CDD" id="cd03057">
    <property type="entry name" value="GST_N_Beta"/>
    <property type="match status" value="1"/>
</dbReference>
<keyword evidence="4" id="KW-1185">Reference proteome</keyword>
<dbReference type="PANTHER" id="PTHR44051:SF21">
    <property type="entry name" value="GLUTATHIONE S-TRANSFERASE FAMILY PROTEIN"/>
    <property type="match status" value="1"/>
</dbReference>
<feature type="domain" description="GST C-terminal" evidence="2">
    <location>
        <begin position="88"/>
        <end position="217"/>
    </location>
</feature>
<dbReference type="InterPro" id="IPR010987">
    <property type="entry name" value="Glutathione-S-Trfase_C-like"/>
</dbReference>
<protein>
    <submittedName>
        <fullName evidence="3">Glutathione S-transferase</fullName>
    </submittedName>
</protein>
<dbReference type="InterPro" id="IPR036249">
    <property type="entry name" value="Thioredoxin-like_sf"/>
</dbReference>
<dbReference type="AlphaFoldDB" id="A0A1G7TQ40"/>
<dbReference type="InterPro" id="IPR004045">
    <property type="entry name" value="Glutathione_S-Trfase_N"/>
</dbReference>
<evidence type="ECO:0000313" key="4">
    <source>
        <dbReference type="Proteomes" id="UP000217076"/>
    </source>
</evidence>
<reference evidence="4" key="1">
    <citation type="submission" date="2016-10" db="EMBL/GenBank/DDBJ databases">
        <authorList>
            <person name="Varghese N."/>
            <person name="Submissions S."/>
        </authorList>
    </citation>
    <scope>NUCLEOTIDE SEQUENCE [LARGE SCALE GENOMIC DNA]</scope>
    <source>
        <strain evidence="4">930I</strain>
    </source>
</reference>
<organism evidence="3 4">
    <name type="scientific">Roseospirillum parvum</name>
    <dbReference type="NCBI Taxonomy" id="83401"/>
    <lineage>
        <taxon>Bacteria</taxon>
        <taxon>Pseudomonadati</taxon>
        <taxon>Pseudomonadota</taxon>
        <taxon>Alphaproteobacteria</taxon>
        <taxon>Rhodospirillales</taxon>
        <taxon>Rhodospirillaceae</taxon>
        <taxon>Roseospirillum</taxon>
    </lineage>
</organism>
<dbReference type="PROSITE" id="PS50404">
    <property type="entry name" value="GST_NTER"/>
    <property type="match status" value="1"/>
</dbReference>
<keyword evidence="3" id="KW-0808">Transferase</keyword>
<dbReference type="OrthoDB" id="5740960at2"/>
<dbReference type="EMBL" id="FNCV01000001">
    <property type="protein sequence ID" value="SDG37446.1"/>
    <property type="molecule type" value="Genomic_DNA"/>
</dbReference>
<dbReference type="SUPFAM" id="SSF52833">
    <property type="entry name" value="Thioredoxin-like"/>
    <property type="match status" value="1"/>
</dbReference>
<accession>A0A1G7TQ40</accession>
<feature type="domain" description="GST N-terminal" evidence="1">
    <location>
        <begin position="1"/>
        <end position="82"/>
    </location>
</feature>
<dbReference type="Proteomes" id="UP000217076">
    <property type="component" value="Unassembled WGS sequence"/>
</dbReference>
<dbReference type="PROSITE" id="PS50405">
    <property type="entry name" value="GST_CTER"/>
    <property type="match status" value="1"/>
</dbReference>
<evidence type="ECO:0000259" key="1">
    <source>
        <dbReference type="PROSITE" id="PS50404"/>
    </source>
</evidence>
<dbReference type="InterPro" id="IPR040079">
    <property type="entry name" value="Glutathione_S-Trfase"/>
</dbReference>
<dbReference type="Gene3D" id="1.20.1050.10">
    <property type="match status" value="1"/>
</dbReference>
<gene>
    <name evidence="3" type="ORF">SAMN05421742_10169</name>
</gene>
<dbReference type="Pfam" id="PF02798">
    <property type="entry name" value="GST_N"/>
    <property type="match status" value="1"/>
</dbReference>